<gene>
    <name evidence="1" type="ORF">LOAG_16699</name>
</gene>
<organism evidence="1">
    <name type="scientific">Loa loa</name>
    <name type="common">Eye worm</name>
    <name type="synonym">Filaria loa</name>
    <dbReference type="NCBI Taxonomy" id="7209"/>
    <lineage>
        <taxon>Eukaryota</taxon>
        <taxon>Metazoa</taxon>
        <taxon>Ecdysozoa</taxon>
        <taxon>Nematoda</taxon>
        <taxon>Chromadorea</taxon>
        <taxon>Rhabditida</taxon>
        <taxon>Spirurina</taxon>
        <taxon>Spiruromorpha</taxon>
        <taxon>Filarioidea</taxon>
        <taxon>Onchocercidae</taxon>
        <taxon>Loa</taxon>
    </lineage>
</organism>
<protein>
    <submittedName>
        <fullName evidence="1">Uncharacterized protein</fullName>
    </submittedName>
</protein>
<sequence>MERPRRNTSILLFGKVNSYGHPYKLRKWRIPGSNMCNPSSISSGVTRLPSTVHISSSNVHPSANACSYMFHILFVILLCFNYL</sequence>
<dbReference type="EMBL" id="JH712078">
    <property type="protein sequence ID" value="EJD76352.1"/>
    <property type="molecule type" value="Genomic_DNA"/>
</dbReference>
<accession>A0A1S0UKV2</accession>
<dbReference type="CTD" id="31251459"/>
<dbReference type="RefSeq" id="XP_020307159.1">
    <property type="nucleotide sequence ID" value="XM_020449350.1"/>
</dbReference>
<dbReference type="InParanoid" id="A0A1S0UKV2"/>
<reference evidence="1" key="1">
    <citation type="submission" date="2012-04" db="EMBL/GenBank/DDBJ databases">
        <title>The Genome Sequence of Loa loa.</title>
        <authorList>
            <consortium name="The Broad Institute Genome Sequencing Platform"/>
            <consortium name="Broad Institute Genome Sequencing Center for Infectious Disease"/>
            <person name="Nutman T.B."/>
            <person name="Fink D.L."/>
            <person name="Russ C."/>
            <person name="Young S."/>
            <person name="Zeng Q."/>
            <person name="Gargeya S."/>
            <person name="Alvarado L."/>
            <person name="Berlin A."/>
            <person name="Chapman S.B."/>
            <person name="Chen Z."/>
            <person name="Freedman E."/>
            <person name="Gellesch M."/>
            <person name="Goldberg J."/>
            <person name="Griggs A."/>
            <person name="Gujja S."/>
            <person name="Heilman E.R."/>
            <person name="Heiman D."/>
            <person name="Howarth C."/>
            <person name="Mehta T."/>
            <person name="Neiman D."/>
            <person name="Pearson M."/>
            <person name="Roberts A."/>
            <person name="Saif S."/>
            <person name="Shea T."/>
            <person name="Shenoy N."/>
            <person name="Sisk P."/>
            <person name="Stolte C."/>
            <person name="Sykes S."/>
            <person name="White J."/>
            <person name="Yandava C."/>
            <person name="Haas B."/>
            <person name="Henn M.R."/>
            <person name="Nusbaum C."/>
            <person name="Birren B."/>
        </authorList>
    </citation>
    <scope>NUCLEOTIDE SEQUENCE [LARGE SCALE GENOMIC DNA]</scope>
</reference>
<dbReference type="OrthoDB" id="10496833at2759"/>
<name>A0A1S0UKV2_LOALO</name>
<proteinExistence type="predicted"/>
<dbReference type="AlphaFoldDB" id="A0A1S0UKV2"/>
<dbReference type="KEGG" id="loa:LOAG_16699"/>
<evidence type="ECO:0000313" key="1">
    <source>
        <dbReference type="EMBL" id="EJD76352.1"/>
    </source>
</evidence>
<dbReference type="GeneID" id="31251459"/>